<keyword evidence="5" id="KW-1185">Reference proteome</keyword>
<evidence type="ECO:0000256" key="1">
    <source>
        <dbReference type="ARBA" id="ARBA00023015"/>
    </source>
</evidence>
<name>A0ABX5EDA5_9MICO</name>
<evidence type="ECO:0000313" key="4">
    <source>
        <dbReference type="EMBL" id="PRZ04042.1"/>
    </source>
</evidence>
<dbReference type="EMBL" id="PVTX01000011">
    <property type="protein sequence ID" value="PRZ04042.1"/>
    <property type="molecule type" value="Genomic_DNA"/>
</dbReference>
<comment type="caution">
    <text evidence="4">The sequence shown here is derived from an EMBL/GenBank/DDBJ whole genome shotgun (WGS) entry which is preliminary data.</text>
</comment>
<dbReference type="RefSeq" id="WP_106269387.1">
    <property type="nucleotide sequence ID" value="NZ_PVTX01000011.1"/>
</dbReference>
<dbReference type="InterPro" id="IPR009057">
    <property type="entry name" value="Homeodomain-like_sf"/>
</dbReference>
<dbReference type="Gene3D" id="1.10.357.10">
    <property type="entry name" value="Tetracycline Repressor, domain 2"/>
    <property type="match status" value="1"/>
</dbReference>
<feature type="domain" description="Tetracyclin repressor-like C-terminal" evidence="3">
    <location>
        <begin position="92"/>
        <end position="201"/>
    </location>
</feature>
<dbReference type="PANTHER" id="PTHR47506:SF6">
    <property type="entry name" value="HTH-TYPE TRANSCRIPTIONAL REPRESSOR NEMR"/>
    <property type="match status" value="1"/>
</dbReference>
<sequence length="216" mass="22683">MTSNVEAPPTDGRRARGDRSRRAVLDHAVQVASVEGLGGLTFGSLATAAPVNKSGIAGLFGSKEGLQLAVIDHARTTFVEEVIAPARAAEAGVARLWALVEAWTAYSRSRVFTGGCFFRAAEVELDGREAGPVRDAVVAVQAQWDGYLSHQVERAVDAGQLVPDAEPAQVAFEIDALLGAANDRSLLLGDDGVYLRAHRAIRATLVARGADPAVLS</sequence>
<dbReference type="SUPFAM" id="SSF48498">
    <property type="entry name" value="Tetracyclin repressor-like, C-terminal domain"/>
    <property type="match status" value="1"/>
</dbReference>
<dbReference type="Gene3D" id="1.10.10.60">
    <property type="entry name" value="Homeodomain-like"/>
    <property type="match status" value="1"/>
</dbReference>
<gene>
    <name evidence="4" type="ORF">BCL65_11176</name>
</gene>
<dbReference type="PANTHER" id="PTHR47506">
    <property type="entry name" value="TRANSCRIPTIONAL REGULATORY PROTEIN"/>
    <property type="match status" value="1"/>
</dbReference>
<protein>
    <submittedName>
        <fullName evidence="4">TetR family transcriptional regulator</fullName>
    </submittedName>
</protein>
<organism evidence="4 5">
    <name type="scientific">Isoptericola halotolerans</name>
    <dbReference type="NCBI Taxonomy" id="300560"/>
    <lineage>
        <taxon>Bacteria</taxon>
        <taxon>Bacillati</taxon>
        <taxon>Actinomycetota</taxon>
        <taxon>Actinomycetes</taxon>
        <taxon>Micrococcales</taxon>
        <taxon>Promicromonosporaceae</taxon>
        <taxon>Isoptericola</taxon>
    </lineage>
</organism>
<dbReference type="SUPFAM" id="SSF46689">
    <property type="entry name" value="Homeodomain-like"/>
    <property type="match status" value="1"/>
</dbReference>
<reference evidence="4 5" key="1">
    <citation type="submission" date="2018-03" db="EMBL/GenBank/DDBJ databases">
        <title>Comparative analysis of microorganisms from saline springs in Andes Mountain Range, Colombia.</title>
        <authorList>
            <person name="Rubin E."/>
        </authorList>
    </citation>
    <scope>NUCLEOTIDE SEQUENCE [LARGE SCALE GENOMIC DNA]</scope>
    <source>
        <strain evidence="4 5">CG 23</strain>
    </source>
</reference>
<dbReference type="Proteomes" id="UP000239895">
    <property type="component" value="Unassembled WGS sequence"/>
</dbReference>
<proteinExistence type="predicted"/>
<dbReference type="InterPro" id="IPR011075">
    <property type="entry name" value="TetR_C"/>
</dbReference>
<evidence type="ECO:0000256" key="2">
    <source>
        <dbReference type="ARBA" id="ARBA00023163"/>
    </source>
</evidence>
<evidence type="ECO:0000313" key="5">
    <source>
        <dbReference type="Proteomes" id="UP000239895"/>
    </source>
</evidence>
<dbReference type="Pfam" id="PF16925">
    <property type="entry name" value="TetR_C_13"/>
    <property type="match status" value="1"/>
</dbReference>
<keyword evidence="2" id="KW-0804">Transcription</keyword>
<keyword evidence="1" id="KW-0805">Transcription regulation</keyword>
<accession>A0ABX5EDA5</accession>
<dbReference type="InterPro" id="IPR036271">
    <property type="entry name" value="Tet_transcr_reg_TetR-rel_C_sf"/>
</dbReference>
<evidence type="ECO:0000259" key="3">
    <source>
        <dbReference type="Pfam" id="PF16925"/>
    </source>
</evidence>